<evidence type="ECO:0000256" key="3">
    <source>
        <dbReference type="ARBA" id="ARBA00006378"/>
    </source>
</evidence>
<evidence type="ECO:0000259" key="10">
    <source>
        <dbReference type="Pfam" id="PF16113"/>
    </source>
</evidence>
<organism evidence="11 12">
    <name type="scientific">Blepharisma stoltei</name>
    <dbReference type="NCBI Taxonomy" id="1481888"/>
    <lineage>
        <taxon>Eukaryota</taxon>
        <taxon>Sar</taxon>
        <taxon>Alveolata</taxon>
        <taxon>Ciliophora</taxon>
        <taxon>Postciliodesmatophora</taxon>
        <taxon>Heterotrichea</taxon>
        <taxon>Heterotrichida</taxon>
        <taxon>Blepharismidae</taxon>
        <taxon>Blepharisma</taxon>
    </lineage>
</organism>
<dbReference type="CDD" id="cd06558">
    <property type="entry name" value="crotonase-like"/>
    <property type="match status" value="1"/>
</dbReference>
<evidence type="ECO:0000256" key="9">
    <source>
        <dbReference type="ARBA" id="ARBA00023242"/>
    </source>
</evidence>
<comment type="similarity">
    <text evidence="3">Belongs to the Mediator complex subunit 31 family.</text>
</comment>
<keyword evidence="12" id="KW-1185">Reference proteome</keyword>
<protein>
    <recommendedName>
        <fullName evidence="4">3-hydroxyisobutyryl-CoA hydrolase</fullName>
        <ecNumber evidence="4">3.1.2.4</ecNumber>
    </recommendedName>
</protein>
<dbReference type="Proteomes" id="UP001162131">
    <property type="component" value="Unassembled WGS sequence"/>
</dbReference>
<dbReference type="PANTHER" id="PTHR43176">
    <property type="entry name" value="3-HYDROXYISOBUTYRYL-COA HYDROLASE-RELATED"/>
    <property type="match status" value="1"/>
</dbReference>
<evidence type="ECO:0000256" key="8">
    <source>
        <dbReference type="ARBA" id="ARBA00023163"/>
    </source>
</evidence>
<dbReference type="PANTHER" id="PTHR43176:SF3">
    <property type="entry name" value="3-HYDROXYISOBUTYRYL-COA HYDROLASE, MITOCHONDRIAL"/>
    <property type="match status" value="1"/>
</dbReference>
<evidence type="ECO:0000256" key="6">
    <source>
        <dbReference type="ARBA" id="ARBA00023015"/>
    </source>
</evidence>
<dbReference type="InterPro" id="IPR045004">
    <property type="entry name" value="ECH_dom"/>
</dbReference>
<dbReference type="InterPro" id="IPR032259">
    <property type="entry name" value="HIBYL-CoA-H"/>
</dbReference>
<dbReference type="InterPro" id="IPR008831">
    <property type="entry name" value="Mediator_Med31"/>
</dbReference>
<evidence type="ECO:0000313" key="11">
    <source>
        <dbReference type="EMBL" id="CAG9332296.1"/>
    </source>
</evidence>
<dbReference type="SUPFAM" id="SSF52096">
    <property type="entry name" value="ClpP/crotonase"/>
    <property type="match status" value="1"/>
</dbReference>
<dbReference type="Pfam" id="PF16113">
    <property type="entry name" value="ECH_2"/>
    <property type="match status" value="1"/>
</dbReference>
<dbReference type="Pfam" id="PF05669">
    <property type="entry name" value="Med31"/>
    <property type="match status" value="1"/>
</dbReference>
<evidence type="ECO:0000256" key="4">
    <source>
        <dbReference type="ARBA" id="ARBA00011915"/>
    </source>
</evidence>
<dbReference type="InterPro" id="IPR029045">
    <property type="entry name" value="ClpP/crotonase-like_dom_sf"/>
</dbReference>
<feature type="domain" description="Enoyl-CoA hydratase/isomerase" evidence="10">
    <location>
        <begin position="123"/>
        <end position="450"/>
    </location>
</feature>
<comment type="catalytic activity">
    <reaction evidence="1">
        <text>3-hydroxy-2-methylpropanoyl-CoA + H2O = 3-hydroxy-2-methylpropanoate + CoA + H(+)</text>
        <dbReference type="Rhea" id="RHEA:20888"/>
        <dbReference type="ChEBI" id="CHEBI:11805"/>
        <dbReference type="ChEBI" id="CHEBI:15377"/>
        <dbReference type="ChEBI" id="CHEBI:15378"/>
        <dbReference type="ChEBI" id="CHEBI:57287"/>
        <dbReference type="ChEBI" id="CHEBI:57340"/>
        <dbReference type="EC" id="3.1.2.4"/>
    </reaction>
</comment>
<evidence type="ECO:0000256" key="2">
    <source>
        <dbReference type="ARBA" id="ARBA00004123"/>
    </source>
</evidence>
<dbReference type="EMBL" id="CAJZBQ010000054">
    <property type="protein sequence ID" value="CAG9332296.1"/>
    <property type="molecule type" value="Genomic_DNA"/>
</dbReference>
<dbReference type="GO" id="GO:0003860">
    <property type="term" value="F:3-hydroxyisobutyryl-CoA hydrolase activity"/>
    <property type="evidence" value="ECO:0007669"/>
    <property type="project" value="UniProtKB-EC"/>
</dbReference>
<evidence type="ECO:0000256" key="7">
    <source>
        <dbReference type="ARBA" id="ARBA00023159"/>
    </source>
</evidence>
<reference evidence="11" key="1">
    <citation type="submission" date="2021-09" db="EMBL/GenBank/DDBJ databases">
        <authorList>
            <consortium name="AG Swart"/>
            <person name="Singh M."/>
            <person name="Singh A."/>
            <person name="Seah K."/>
            <person name="Emmerich C."/>
        </authorList>
    </citation>
    <scope>NUCLEOTIDE SEQUENCE</scope>
    <source>
        <strain evidence="11">ATCC30299</strain>
    </source>
</reference>
<keyword evidence="7" id="KW-0010">Activator</keyword>
<evidence type="ECO:0000256" key="1">
    <source>
        <dbReference type="ARBA" id="ARBA00001709"/>
    </source>
</evidence>
<evidence type="ECO:0000313" key="12">
    <source>
        <dbReference type="Proteomes" id="UP001162131"/>
    </source>
</evidence>
<dbReference type="AlphaFoldDB" id="A0AAU9JZQ3"/>
<keyword evidence="9" id="KW-0539">Nucleus</keyword>
<keyword evidence="8" id="KW-0804">Transcription</keyword>
<evidence type="ECO:0000256" key="5">
    <source>
        <dbReference type="ARBA" id="ARBA00022801"/>
    </source>
</evidence>
<proteinExistence type="inferred from homology"/>
<keyword evidence="6" id="KW-0805">Transcription regulation</keyword>
<sequence>MQDEQSEFLRFQMELEFIQCLSHMGYLNYLAGMGYFDDPMFIEYLEYLNYWTQPEYSKFIIFPRCLHFLKLLQSAEFRQSCKNVNFTNFMHRQGYFHWYFKENSTERGLSPLIDIELGQNYSILTLNRASNSNALNFEMVESLVKILQLKNDDITLILCGQKDEFSIGDDMLWLSLNPRSISSFCENKARALHFLKRQQKSVCIMQGTVMGSGTGLALSCKIRIATPTTVFSVPENTFGTCQDGSTANFFANVLKFPLGLYLSLTGDTITGADVFLLGIATHYLPSENAVNKLLNELKTSTNPWQTADKYHSAPQLTNNILHQATQVLENTFGKSNSIEKLKENLSSALKLENDEESVVVKFIKGAIRLIKQQCPLSLKICMKHLLKCRKLSEKDCLVQGYNLQNQLYLHKSLNFEIAVRHKLIQKSATAPEWVPDSIESIPNKDLHMFFANEEGPKIELNN</sequence>
<gene>
    <name evidence="11" type="ORF">BSTOLATCC_MIC55746</name>
</gene>
<dbReference type="GO" id="GO:0006574">
    <property type="term" value="P:L-valine catabolic process"/>
    <property type="evidence" value="ECO:0007669"/>
    <property type="project" value="TreeGrafter"/>
</dbReference>
<comment type="subcellular location">
    <subcellularLocation>
        <location evidence="2">Nucleus</location>
    </subcellularLocation>
</comment>
<name>A0AAU9JZQ3_9CILI</name>
<keyword evidence="5" id="KW-0378">Hydrolase</keyword>
<dbReference type="EC" id="3.1.2.4" evidence="4"/>
<dbReference type="Gene3D" id="1.10.10.1340">
    <property type="entry name" value="Mediator of RNA polymerase II, submodule Med31 (Soh1)"/>
    <property type="match status" value="1"/>
</dbReference>
<comment type="caution">
    <text evidence="11">The sequence shown here is derived from an EMBL/GenBank/DDBJ whole genome shotgun (WGS) entry which is preliminary data.</text>
</comment>
<dbReference type="InterPro" id="IPR038089">
    <property type="entry name" value="Med31_sf"/>
</dbReference>
<dbReference type="GO" id="GO:0016592">
    <property type="term" value="C:mediator complex"/>
    <property type="evidence" value="ECO:0007669"/>
    <property type="project" value="InterPro"/>
</dbReference>
<accession>A0AAU9JZQ3</accession>
<dbReference type="GO" id="GO:0006355">
    <property type="term" value="P:regulation of DNA-templated transcription"/>
    <property type="evidence" value="ECO:0007669"/>
    <property type="project" value="InterPro"/>
</dbReference>
<dbReference type="GO" id="GO:0003712">
    <property type="term" value="F:transcription coregulator activity"/>
    <property type="evidence" value="ECO:0007669"/>
    <property type="project" value="InterPro"/>
</dbReference>
<dbReference type="Gene3D" id="3.90.226.10">
    <property type="entry name" value="2-enoyl-CoA Hydratase, Chain A, domain 1"/>
    <property type="match status" value="1"/>
</dbReference>